<accession>A0A914VCR1</accession>
<feature type="signal peptide" evidence="2">
    <location>
        <begin position="1"/>
        <end position="18"/>
    </location>
</feature>
<feature type="chain" id="PRO_5038128010" evidence="2">
    <location>
        <begin position="19"/>
        <end position="211"/>
    </location>
</feature>
<keyword evidence="2" id="KW-0732">Signal</keyword>
<feature type="domain" description="Saposin B-type" evidence="3">
    <location>
        <begin position="20"/>
        <end position="106"/>
    </location>
</feature>
<evidence type="ECO:0000313" key="4">
    <source>
        <dbReference type="Proteomes" id="UP000887566"/>
    </source>
</evidence>
<evidence type="ECO:0000256" key="2">
    <source>
        <dbReference type="SAM" id="SignalP"/>
    </source>
</evidence>
<evidence type="ECO:0000313" key="5">
    <source>
        <dbReference type="WBParaSite" id="PSAMB.scaffold1785size27878.g14871.t1"/>
    </source>
</evidence>
<evidence type="ECO:0000256" key="1">
    <source>
        <dbReference type="ARBA" id="ARBA00023157"/>
    </source>
</evidence>
<sequence>MNAITLCLLAMTVALATAQGGPFCHTCELMLNDVIARNPNGFGGMSVQTLETQMYQECDKYVPTPAFEDTICKQMIQKNEVQLLQALQQGVSALVCCQTIVCIRAARSDNVTLTDSPTTYVEFPSIGVPSHATQVCEQQTQIFFQTSANTSQTKLVLSKTSSTSYEHQTLSRDAAARQWNHPKLAAFFENVMPMVEEALIENALWDLFHAQ</sequence>
<dbReference type="AlphaFoldDB" id="A0A914VCR1"/>
<proteinExistence type="predicted"/>
<keyword evidence="1" id="KW-1015">Disulfide bond</keyword>
<dbReference type="PROSITE" id="PS50015">
    <property type="entry name" value="SAP_B"/>
    <property type="match status" value="1"/>
</dbReference>
<organism evidence="4 5">
    <name type="scientific">Plectus sambesii</name>
    <dbReference type="NCBI Taxonomy" id="2011161"/>
    <lineage>
        <taxon>Eukaryota</taxon>
        <taxon>Metazoa</taxon>
        <taxon>Ecdysozoa</taxon>
        <taxon>Nematoda</taxon>
        <taxon>Chromadorea</taxon>
        <taxon>Plectida</taxon>
        <taxon>Plectina</taxon>
        <taxon>Plectoidea</taxon>
        <taxon>Plectidae</taxon>
        <taxon>Plectus</taxon>
    </lineage>
</organism>
<evidence type="ECO:0000259" key="3">
    <source>
        <dbReference type="PROSITE" id="PS50015"/>
    </source>
</evidence>
<dbReference type="WBParaSite" id="PSAMB.scaffold1785size27878.g14871.t1">
    <property type="protein sequence ID" value="PSAMB.scaffold1785size27878.g14871.t1"/>
    <property type="gene ID" value="PSAMB.scaffold1785size27878.g14871"/>
</dbReference>
<dbReference type="InterPro" id="IPR008139">
    <property type="entry name" value="SaposinB_dom"/>
</dbReference>
<keyword evidence="4" id="KW-1185">Reference proteome</keyword>
<reference evidence="5" key="1">
    <citation type="submission" date="2022-11" db="UniProtKB">
        <authorList>
            <consortium name="WormBaseParasite"/>
        </authorList>
    </citation>
    <scope>IDENTIFICATION</scope>
</reference>
<dbReference type="Proteomes" id="UP000887566">
    <property type="component" value="Unplaced"/>
</dbReference>
<name>A0A914VCR1_9BILA</name>
<protein>
    <submittedName>
        <fullName evidence="5">Saposin B-type domain-containing protein</fullName>
    </submittedName>
</protein>